<proteinExistence type="predicted"/>
<dbReference type="EMBL" id="JACBFH010000001">
    <property type="protein sequence ID" value="NYY95852.1"/>
    <property type="molecule type" value="Genomic_DNA"/>
</dbReference>
<dbReference type="RefSeq" id="WP_166342214.1">
    <property type="nucleotide sequence ID" value="NZ_CP088280.1"/>
</dbReference>
<reference evidence="2 3" key="1">
    <citation type="journal article" date="2017" name="Syst. Appl. Microbiol.">
        <title>Soybeans inoculated with root zone soils of Canadian native legumes harbour diverse and novel Bradyrhizobium spp. that possess agricultural potential.</title>
        <authorList>
            <person name="Bromfield E.S.P."/>
            <person name="Cloutier S."/>
            <person name="Tambong J.T."/>
            <person name="Tran Thi T.V."/>
        </authorList>
    </citation>
    <scope>NUCLEOTIDE SEQUENCE [LARGE SCALE GENOMIC DNA]</scope>
    <source>
        <strain evidence="2 3">323S2</strain>
    </source>
</reference>
<evidence type="ECO:0000313" key="1">
    <source>
        <dbReference type="EMBL" id="NYY95852.1"/>
    </source>
</evidence>
<gene>
    <name evidence="2" type="ORF">G6321_00020375</name>
    <name evidence="1" type="ORF">G6321_47830</name>
</gene>
<reference evidence="2 3" key="3">
    <citation type="journal article" date="2022" name="Int. J. Syst. Evol. Microbiol.">
        <title>Strains of Bradyrhizobium barranii sp. nov. associated with legumes native to Canada are symbionts of soybeans and belong to different subspecies (subsp. barranii subsp. nov. and subsp. apii subsp. nov.) and symbiovars (sv. glycinearum and sv. septentrionale).</title>
        <authorList>
            <person name="Bromfield E.S.P."/>
            <person name="Cloutier S."/>
            <person name="Wasai-Hara S."/>
            <person name="Minamisawa K."/>
        </authorList>
    </citation>
    <scope>NUCLEOTIDE SEQUENCE [LARGE SCALE GENOMIC DNA]</scope>
    <source>
        <strain evidence="2 3">323S2</strain>
    </source>
</reference>
<reference evidence="1" key="2">
    <citation type="submission" date="2020-06" db="EMBL/GenBank/DDBJ databases">
        <title>Whole Genome Sequence of Bradyrhizobium sp. Strain 323S2.</title>
        <authorList>
            <person name="Bromfield E.S.P."/>
        </authorList>
    </citation>
    <scope>NUCLEOTIDE SEQUENCE [LARGE SCALE GENOMIC DNA]</scope>
    <source>
        <strain evidence="1">323S2</strain>
    </source>
</reference>
<dbReference type="EMBL" id="CP088280">
    <property type="protein sequence ID" value="UGX97351.1"/>
    <property type="molecule type" value="Genomic_DNA"/>
</dbReference>
<protein>
    <submittedName>
        <fullName evidence="1">Uncharacterized protein</fullName>
    </submittedName>
</protein>
<organism evidence="1">
    <name type="scientific">Bradyrhizobium barranii subsp. barranii</name>
    <dbReference type="NCBI Taxonomy" id="2823807"/>
    <lineage>
        <taxon>Bacteria</taxon>
        <taxon>Pseudomonadati</taxon>
        <taxon>Pseudomonadota</taxon>
        <taxon>Alphaproteobacteria</taxon>
        <taxon>Hyphomicrobiales</taxon>
        <taxon>Nitrobacteraceae</taxon>
        <taxon>Bradyrhizobium</taxon>
        <taxon>Bradyrhizobium barranii</taxon>
    </lineage>
</organism>
<dbReference type="Proteomes" id="UP000564836">
    <property type="component" value="Chromosome"/>
</dbReference>
<accession>A0A7Z0TVP8</accession>
<name>A0A7Z0TVP8_9BRAD</name>
<evidence type="ECO:0000313" key="3">
    <source>
        <dbReference type="Proteomes" id="UP000564836"/>
    </source>
</evidence>
<sequence>MMREPSPTDKLSLLRAHAALIVGDSMVARRHLATLDAVAIRDEIDAVIRAGLHDDALHRLRLFTHPKFPSVDECKAHVGSERHFTRPNKGAFCEIQDQP</sequence>
<dbReference type="AlphaFoldDB" id="A0A7Z0TVP8"/>
<evidence type="ECO:0000313" key="2">
    <source>
        <dbReference type="EMBL" id="UGX97351.1"/>
    </source>
</evidence>